<keyword evidence="4" id="KW-0862">Zinc</keyword>
<dbReference type="EMBL" id="HBUF01052037">
    <property type="protein sequence ID" value="CAG6622213.1"/>
    <property type="molecule type" value="Transcribed_RNA"/>
</dbReference>
<feature type="domain" description="C2H2-type" evidence="7">
    <location>
        <begin position="1199"/>
        <end position="1226"/>
    </location>
</feature>
<feature type="region of interest" description="Disordered" evidence="6">
    <location>
        <begin position="955"/>
        <end position="974"/>
    </location>
</feature>
<dbReference type="SMART" id="SM00355">
    <property type="entry name" value="ZnF_C2H2"/>
    <property type="match status" value="7"/>
</dbReference>
<keyword evidence="2" id="KW-0677">Repeat</keyword>
<feature type="domain" description="C2H2-type" evidence="7">
    <location>
        <begin position="1115"/>
        <end position="1142"/>
    </location>
</feature>
<dbReference type="FunFam" id="3.30.160.60:FF:000557">
    <property type="entry name" value="zinc finger and SCAN domain-containing protein 29"/>
    <property type="match status" value="1"/>
</dbReference>
<evidence type="ECO:0000256" key="1">
    <source>
        <dbReference type="ARBA" id="ARBA00022723"/>
    </source>
</evidence>
<keyword evidence="3 5" id="KW-0863">Zinc-finger</keyword>
<feature type="compositionally biased region" description="Basic and acidic residues" evidence="6">
    <location>
        <begin position="529"/>
        <end position="538"/>
    </location>
</feature>
<dbReference type="PANTHER" id="PTHR16515">
    <property type="entry name" value="PR DOMAIN ZINC FINGER PROTEIN"/>
    <property type="match status" value="1"/>
</dbReference>
<reference evidence="8" key="1">
    <citation type="submission" date="2021-05" db="EMBL/GenBank/DDBJ databases">
        <authorList>
            <person name="Alioto T."/>
            <person name="Alioto T."/>
            <person name="Gomez Garrido J."/>
        </authorList>
    </citation>
    <scope>NUCLEOTIDE SEQUENCE</scope>
</reference>
<feature type="compositionally biased region" description="Basic and acidic residues" evidence="6">
    <location>
        <begin position="438"/>
        <end position="454"/>
    </location>
</feature>
<dbReference type="InterPro" id="IPR013087">
    <property type="entry name" value="Znf_C2H2_type"/>
</dbReference>
<keyword evidence="1" id="KW-0479">Metal-binding</keyword>
<dbReference type="GO" id="GO:0010468">
    <property type="term" value="P:regulation of gene expression"/>
    <property type="evidence" value="ECO:0007669"/>
    <property type="project" value="TreeGrafter"/>
</dbReference>
<dbReference type="InterPro" id="IPR036236">
    <property type="entry name" value="Znf_C2H2_sf"/>
</dbReference>
<dbReference type="GO" id="GO:0005634">
    <property type="term" value="C:nucleus"/>
    <property type="evidence" value="ECO:0007669"/>
    <property type="project" value="UniProtKB-SubCell"/>
</dbReference>
<dbReference type="SUPFAM" id="SSF57667">
    <property type="entry name" value="beta-beta-alpha zinc fingers"/>
    <property type="match status" value="4"/>
</dbReference>
<accession>A0A8D8M7D9</accession>
<dbReference type="PROSITE" id="PS00028">
    <property type="entry name" value="ZINC_FINGER_C2H2_1"/>
    <property type="match status" value="6"/>
</dbReference>
<dbReference type="GO" id="GO:0003677">
    <property type="term" value="F:DNA binding"/>
    <property type="evidence" value="ECO:0007669"/>
    <property type="project" value="UniProtKB-KW"/>
</dbReference>
<evidence type="ECO:0000256" key="3">
    <source>
        <dbReference type="ARBA" id="ARBA00022771"/>
    </source>
</evidence>
<evidence type="ECO:0000313" key="8">
    <source>
        <dbReference type="EMBL" id="CAG6622213.1"/>
    </source>
</evidence>
<dbReference type="PROSITE" id="PS50157">
    <property type="entry name" value="ZINC_FINGER_C2H2_2"/>
    <property type="match status" value="6"/>
</dbReference>
<feature type="region of interest" description="Disordered" evidence="6">
    <location>
        <begin position="438"/>
        <end position="470"/>
    </location>
</feature>
<dbReference type="FunFam" id="3.30.160.60:FF:000065">
    <property type="entry name" value="B-cell CLL/lymphoma 6, member B"/>
    <property type="match status" value="1"/>
</dbReference>
<feature type="domain" description="C2H2-type" evidence="7">
    <location>
        <begin position="1143"/>
        <end position="1170"/>
    </location>
</feature>
<evidence type="ECO:0000256" key="4">
    <source>
        <dbReference type="ARBA" id="ARBA00022833"/>
    </source>
</evidence>
<organism evidence="8">
    <name type="scientific">Cacopsylla melanoneura</name>
    <dbReference type="NCBI Taxonomy" id="428564"/>
    <lineage>
        <taxon>Eukaryota</taxon>
        <taxon>Metazoa</taxon>
        <taxon>Ecdysozoa</taxon>
        <taxon>Arthropoda</taxon>
        <taxon>Hexapoda</taxon>
        <taxon>Insecta</taxon>
        <taxon>Pterygota</taxon>
        <taxon>Neoptera</taxon>
        <taxon>Paraneoptera</taxon>
        <taxon>Hemiptera</taxon>
        <taxon>Sternorrhyncha</taxon>
        <taxon>Psylloidea</taxon>
        <taxon>Psyllidae</taxon>
        <taxon>Psyllinae</taxon>
        <taxon>Cacopsylla</taxon>
    </lineage>
</organism>
<feature type="region of interest" description="Disordered" evidence="6">
    <location>
        <begin position="495"/>
        <end position="548"/>
    </location>
</feature>
<dbReference type="Gene3D" id="3.30.160.60">
    <property type="entry name" value="Classic Zinc Finger"/>
    <property type="match status" value="6"/>
</dbReference>
<feature type="region of interest" description="Disordered" evidence="6">
    <location>
        <begin position="1249"/>
        <end position="1284"/>
    </location>
</feature>
<proteinExistence type="predicted"/>
<feature type="domain" description="C2H2-type" evidence="7">
    <location>
        <begin position="1227"/>
        <end position="1254"/>
    </location>
</feature>
<dbReference type="PANTHER" id="PTHR16515:SF34">
    <property type="entry name" value="PR DOMAIN ZINC FINGER PROTEIN 15"/>
    <property type="match status" value="1"/>
</dbReference>
<dbReference type="GO" id="GO:0008270">
    <property type="term" value="F:zinc ion binding"/>
    <property type="evidence" value="ECO:0007669"/>
    <property type="project" value="UniProtKB-KW"/>
</dbReference>
<dbReference type="FunFam" id="3.30.160.60:FF:000446">
    <property type="entry name" value="Zinc finger protein"/>
    <property type="match status" value="1"/>
</dbReference>
<protein>
    <submittedName>
        <fullName evidence="8">Zinc finger protein 668</fullName>
    </submittedName>
</protein>
<feature type="domain" description="C2H2-type" evidence="7">
    <location>
        <begin position="1171"/>
        <end position="1198"/>
    </location>
</feature>
<evidence type="ECO:0000256" key="2">
    <source>
        <dbReference type="ARBA" id="ARBA00022737"/>
    </source>
</evidence>
<name>A0A8D8M7D9_9HEMI</name>
<dbReference type="InterPro" id="IPR050331">
    <property type="entry name" value="Zinc_finger"/>
</dbReference>
<feature type="compositionally biased region" description="Low complexity" evidence="6">
    <location>
        <begin position="503"/>
        <end position="518"/>
    </location>
</feature>
<feature type="compositionally biased region" description="Polar residues" evidence="6">
    <location>
        <begin position="519"/>
        <end position="528"/>
    </location>
</feature>
<sequence length="1328" mass="150833">MADPLHYIDTFTDLLRQAICLISQMKHEEYILALKQWQIADSMIQSLASQFDVLGHSYPNGLRGDDNDSVDSAKIREQIDLMVEEFPEENEKSSSWTIFNDTFLMFSDEELETIFRKAFIRSKSKNPNEDKKEEPQLIKQDWSNEICDSNKVLTEEELKISDQALIMMSYSDNSNTYTSSSDTESYHTTMDSNGDLTNQMNYVEASINVKTIQQSTTNSVQQKDVKTSLSREHTLLTSLLEQKSDLTETLPMKTSLHSRKSQQFQIPCNSNESKATRISNTDELNVQNLDSNITHMVQNNDMNNLKIEIVMELDKGMANSINSDSKYKIKISPEHFNNIRVNDMPARVEQTTSSVYVESFSATETICSSYQMNATNQLATSCEDTNFGRQKIITNNVADGHNDTIQVSEKKQINKESILREETPRGFVGESTRICRELREDSNKTKDNKHEKQSHSRSRKHKLKDPDDVKFTSAIPDKIYSRHIETSYRKEEKYYKKRRENTKSLSNEKSSKSTKNNSVCKSLSNPQSLEERNKKSEDGGLESQFDNSTNLGESFKIKEIAQQNIRNEDDDIIVLEEKKGKIKDVKPNHSDENEPAITVMKNDTNTLANNNFFLISNDTPKDKQIKYLILNNNNLFKTLNFDGSKIQTNGNMTNSEQTHQTNFLLLNNDKNGNLLILNKDMKQSNYMFNNNGLYNPCETQYFIINDTSSTFQQQVQVTGNSPSPSKTDCTLNYNPSCDITPQPDQFDTTNAVHSTDLLNNCTETYDHELTRDKILENAKDRLMLSQEPVSEAKDSSKDLIQNKENILIVNNQLNEDQFKFDSNDSGAPMIRLDDSIYSLNEKISNELKMGGKCSEIPQIYFINDLDSPLSSDYCVDSDVKDAPPSSEMELLNYDSTDFKNDNSQTVANSDTSLVFEDSITQNSAQSNEKYNLVPTFKPNGTIDNTSISQIKLTTLSQPEQNTDNKPKPVPAKTKLTPLKQNSSLFLKHLKSKLEKQKPVSKNQILNKTSSNYLHKNAPIVKKVKYDDMDSVLTNDPVENASKILALCMKKESEAQQKSLACHICSMVFCDEIVLNKHVEEHSTLGKFTCTVCKKVFNNMKTLKTHSRIHTGEKPFRCSVCGKSFSQRGILSSHLAVHAGVKPHVCKQCGHAFTQKSQLRLHEMRHGNIRHFACNVCPFKFTTKSDLQRHQRSHEGVKPFRCEYCDKTFTRQIILKEHLNRHKGVQPYSCSHCDKTFFDAQSLNKHRLSHKISESTSPSSGIKTMNGKTTDATHSKTMNGRINDSTSSIKTLNRRIIGSEPKMLNGRIDPFSSNSVKILNGSKLFGGIG</sequence>
<feature type="compositionally biased region" description="Polar residues" evidence="6">
    <location>
        <begin position="1253"/>
        <end position="1284"/>
    </location>
</feature>
<evidence type="ECO:0000259" key="7">
    <source>
        <dbReference type="PROSITE" id="PS50157"/>
    </source>
</evidence>
<feature type="domain" description="C2H2-type" evidence="7">
    <location>
        <begin position="1087"/>
        <end position="1114"/>
    </location>
</feature>
<evidence type="ECO:0000256" key="5">
    <source>
        <dbReference type="PROSITE-ProRule" id="PRU00042"/>
    </source>
</evidence>
<evidence type="ECO:0000256" key="6">
    <source>
        <dbReference type="SAM" id="MobiDB-lite"/>
    </source>
</evidence>
<dbReference type="Pfam" id="PF00096">
    <property type="entry name" value="zf-C2H2"/>
    <property type="match status" value="6"/>
</dbReference>